<organism evidence="1 2">
    <name type="scientific">Plakobranchus ocellatus</name>
    <dbReference type="NCBI Taxonomy" id="259542"/>
    <lineage>
        <taxon>Eukaryota</taxon>
        <taxon>Metazoa</taxon>
        <taxon>Spiralia</taxon>
        <taxon>Lophotrochozoa</taxon>
        <taxon>Mollusca</taxon>
        <taxon>Gastropoda</taxon>
        <taxon>Heterobranchia</taxon>
        <taxon>Euthyneura</taxon>
        <taxon>Panpulmonata</taxon>
        <taxon>Sacoglossa</taxon>
        <taxon>Placobranchoidea</taxon>
        <taxon>Plakobranchidae</taxon>
        <taxon>Plakobranchus</taxon>
    </lineage>
</organism>
<dbReference type="AlphaFoldDB" id="A0AAV4BHH6"/>
<reference evidence="1 2" key="1">
    <citation type="journal article" date="2021" name="Elife">
        <title>Chloroplast acquisition without the gene transfer in kleptoplastic sea slugs, Plakobranchus ocellatus.</title>
        <authorList>
            <person name="Maeda T."/>
            <person name="Takahashi S."/>
            <person name="Yoshida T."/>
            <person name="Shimamura S."/>
            <person name="Takaki Y."/>
            <person name="Nagai Y."/>
            <person name="Toyoda A."/>
            <person name="Suzuki Y."/>
            <person name="Arimoto A."/>
            <person name="Ishii H."/>
            <person name="Satoh N."/>
            <person name="Nishiyama T."/>
            <person name="Hasebe M."/>
            <person name="Maruyama T."/>
            <person name="Minagawa J."/>
            <person name="Obokata J."/>
            <person name="Shigenobu S."/>
        </authorList>
    </citation>
    <scope>NUCLEOTIDE SEQUENCE [LARGE SCALE GENOMIC DNA]</scope>
</reference>
<proteinExistence type="predicted"/>
<accession>A0AAV4BHH6</accession>
<dbReference type="Proteomes" id="UP000735302">
    <property type="component" value="Unassembled WGS sequence"/>
</dbReference>
<evidence type="ECO:0000313" key="2">
    <source>
        <dbReference type="Proteomes" id="UP000735302"/>
    </source>
</evidence>
<keyword evidence="2" id="KW-1185">Reference proteome</keyword>
<name>A0AAV4BHH6_9GAST</name>
<dbReference type="EMBL" id="BLXT01005114">
    <property type="protein sequence ID" value="GFO19896.1"/>
    <property type="molecule type" value="Genomic_DNA"/>
</dbReference>
<sequence>MDSTLSPLNLGIERCSSKFRMRQPNLNTNQLHRVRERRWHSEFFIFGGVGGTKANESALRSVGTLLSWFQALPLAPCLTEGLKA</sequence>
<evidence type="ECO:0000313" key="1">
    <source>
        <dbReference type="EMBL" id="GFO19896.1"/>
    </source>
</evidence>
<gene>
    <name evidence="1" type="ORF">PoB_004640100</name>
</gene>
<protein>
    <submittedName>
        <fullName evidence="1">Uncharacterized protein</fullName>
    </submittedName>
</protein>
<comment type="caution">
    <text evidence="1">The sequence shown here is derived from an EMBL/GenBank/DDBJ whole genome shotgun (WGS) entry which is preliminary data.</text>
</comment>